<reference evidence="2" key="1">
    <citation type="submission" date="2022-01" db="EMBL/GenBank/DDBJ databases">
        <authorList>
            <person name="King R."/>
        </authorList>
    </citation>
    <scope>NUCLEOTIDE SEQUENCE</scope>
</reference>
<evidence type="ECO:0000313" key="2">
    <source>
        <dbReference type="EMBL" id="CAH1401768.1"/>
    </source>
</evidence>
<sequence length="201" mass="23213">MHGAYFSPRFSLEKFDLMPCFTKPLYNDSYLLINEMHVTCLTEALFGFYMKLTIERTFKPRGCETNNYFKQCMRYHFSYFPNEQVAFRHADSRAEDEPIGYSLSRAIRGRLMGKSLRWGSRGTQVRSRLRPRASHSPSCSSSPSPAPPLAHRLPAPSPGPTSQPGTAKTRKTLSAMFFLFRNLLIPFETYRYLYYQLAAHL</sequence>
<feature type="region of interest" description="Disordered" evidence="1">
    <location>
        <begin position="120"/>
        <end position="167"/>
    </location>
</feature>
<proteinExistence type="predicted"/>
<organism evidence="2 3">
    <name type="scientific">Nezara viridula</name>
    <name type="common">Southern green stink bug</name>
    <name type="synonym">Cimex viridulus</name>
    <dbReference type="NCBI Taxonomy" id="85310"/>
    <lineage>
        <taxon>Eukaryota</taxon>
        <taxon>Metazoa</taxon>
        <taxon>Ecdysozoa</taxon>
        <taxon>Arthropoda</taxon>
        <taxon>Hexapoda</taxon>
        <taxon>Insecta</taxon>
        <taxon>Pterygota</taxon>
        <taxon>Neoptera</taxon>
        <taxon>Paraneoptera</taxon>
        <taxon>Hemiptera</taxon>
        <taxon>Heteroptera</taxon>
        <taxon>Panheteroptera</taxon>
        <taxon>Pentatomomorpha</taxon>
        <taxon>Pentatomoidea</taxon>
        <taxon>Pentatomidae</taxon>
        <taxon>Pentatominae</taxon>
        <taxon>Nezara</taxon>
    </lineage>
</organism>
<accession>A0A9P0MNT2</accession>
<keyword evidence="3" id="KW-1185">Reference proteome</keyword>
<dbReference type="Proteomes" id="UP001152798">
    <property type="component" value="Chromosome 5"/>
</dbReference>
<dbReference type="EMBL" id="OV725081">
    <property type="protein sequence ID" value="CAH1401768.1"/>
    <property type="molecule type" value="Genomic_DNA"/>
</dbReference>
<dbReference type="AlphaFoldDB" id="A0A9P0MNT2"/>
<protein>
    <submittedName>
        <fullName evidence="2">Uncharacterized protein</fullName>
    </submittedName>
</protein>
<evidence type="ECO:0000313" key="3">
    <source>
        <dbReference type="Proteomes" id="UP001152798"/>
    </source>
</evidence>
<feature type="compositionally biased region" description="Low complexity" evidence="1">
    <location>
        <begin position="134"/>
        <end position="154"/>
    </location>
</feature>
<gene>
    <name evidence="2" type="ORF">NEZAVI_LOCUS10720</name>
</gene>
<evidence type="ECO:0000256" key="1">
    <source>
        <dbReference type="SAM" id="MobiDB-lite"/>
    </source>
</evidence>
<name>A0A9P0MNT2_NEZVI</name>